<protein>
    <recommendedName>
        <fullName evidence="2">Transcription initiation factor IIB</fullName>
    </recommendedName>
    <alternativeName>
        <fullName evidence="6">General transcription factor TFIIB</fullName>
    </alternativeName>
</protein>
<dbReference type="AlphaFoldDB" id="A0A4T0KLW1"/>
<dbReference type="Gene3D" id="1.10.472.10">
    <property type="entry name" value="Cyclin-like"/>
    <property type="match status" value="2"/>
</dbReference>
<evidence type="ECO:0000256" key="6">
    <source>
        <dbReference type="ARBA" id="ARBA00031706"/>
    </source>
</evidence>
<evidence type="ECO:0000256" key="2">
    <source>
        <dbReference type="ARBA" id="ARBA00013932"/>
    </source>
</evidence>
<dbReference type="FunFam" id="1.10.472.10:FF:000141">
    <property type="entry name" value="Transcription initiation factor IIB"/>
    <property type="match status" value="1"/>
</dbReference>
<evidence type="ECO:0000313" key="13">
    <source>
        <dbReference type="Proteomes" id="UP000306954"/>
    </source>
</evidence>
<dbReference type="Proteomes" id="UP000306954">
    <property type="component" value="Unassembled WGS sequence"/>
</dbReference>
<evidence type="ECO:0000313" key="12">
    <source>
        <dbReference type="EMBL" id="TIB41976.1"/>
    </source>
</evidence>
<dbReference type="PROSITE" id="PS00782">
    <property type="entry name" value="TFIIB"/>
    <property type="match status" value="1"/>
</dbReference>
<dbReference type="OrthoDB" id="25790at2759"/>
<gene>
    <name evidence="12" type="ORF">E3P86_00594</name>
    <name evidence="11" type="ORF">E3P90_01754</name>
</gene>
<dbReference type="GO" id="GO:0008270">
    <property type="term" value="F:zinc ion binding"/>
    <property type="evidence" value="ECO:0007669"/>
    <property type="project" value="UniProtKB-KW"/>
</dbReference>
<dbReference type="GO" id="GO:0017025">
    <property type="term" value="F:TBP-class protein binding"/>
    <property type="evidence" value="ECO:0007669"/>
    <property type="project" value="InterPro"/>
</dbReference>
<evidence type="ECO:0000256" key="1">
    <source>
        <dbReference type="ARBA" id="ARBA00010857"/>
    </source>
</evidence>
<evidence type="ECO:0000256" key="3">
    <source>
        <dbReference type="ARBA" id="ARBA00022737"/>
    </source>
</evidence>
<keyword evidence="4" id="KW-0805">Transcription regulation</keyword>
<dbReference type="InterPro" id="IPR013137">
    <property type="entry name" value="Znf_TFIIB"/>
</dbReference>
<evidence type="ECO:0000256" key="5">
    <source>
        <dbReference type="ARBA" id="ARBA00023163"/>
    </source>
</evidence>
<dbReference type="Gene3D" id="2.20.25.10">
    <property type="match status" value="1"/>
</dbReference>
<comment type="function">
    <text evidence="7">General factor that plays a major role in the activation of eukaryotic genes transcribed by RNA polymerase II.</text>
</comment>
<evidence type="ECO:0000256" key="7">
    <source>
        <dbReference type="ARBA" id="ARBA00056616"/>
    </source>
</evidence>
<dbReference type="PANTHER" id="PTHR11618">
    <property type="entry name" value="TRANSCRIPTION INITIATION FACTOR IIB-RELATED"/>
    <property type="match status" value="1"/>
</dbReference>
<accession>A0A4T0KLW1</accession>
<dbReference type="InterPro" id="IPR013763">
    <property type="entry name" value="Cyclin-like_dom"/>
</dbReference>
<dbReference type="Proteomes" id="UP000310689">
    <property type="component" value="Unassembled WGS sequence"/>
</dbReference>
<comment type="similarity">
    <text evidence="1">Belongs to the TFIIB family.</text>
</comment>
<dbReference type="PROSITE" id="PS51134">
    <property type="entry name" value="ZF_TFIIB"/>
    <property type="match status" value="1"/>
</dbReference>
<dbReference type="GO" id="GO:0016251">
    <property type="term" value="F:RNA polymerase II general transcription initiation factor activity"/>
    <property type="evidence" value="ECO:0007669"/>
    <property type="project" value="TreeGrafter"/>
</dbReference>
<dbReference type="GO" id="GO:0051123">
    <property type="term" value="P:RNA polymerase II preinitiation complex assembly"/>
    <property type="evidence" value="ECO:0007669"/>
    <property type="project" value="UniProtKB-ARBA"/>
</dbReference>
<dbReference type="EMBL" id="SPOF01000015">
    <property type="protein sequence ID" value="TIB13217.1"/>
    <property type="molecule type" value="Genomic_DNA"/>
</dbReference>
<dbReference type="CDD" id="cd20551">
    <property type="entry name" value="CYCLIN_TFIIB_rpt1"/>
    <property type="match status" value="1"/>
</dbReference>
<keyword evidence="9" id="KW-0479">Metal-binding</keyword>
<evidence type="ECO:0000313" key="14">
    <source>
        <dbReference type="Proteomes" id="UP000310689"/>
    </source>
</evidence>
<evidence type="ECO:0000259" key="10">
    <source>
        <dbReference type="PROSITE" id="PS51134"/>
    </source>
</evidence>
<dbReference type="SMART" id="SM00385">
    <property type="entry name" value="CYCLIN"/>
    <property type="match status" value="2"/>
</dbReference>
<dbReference type="GO" id="GO:0097550">
    <property type="term" value="C:transcription preinitiation complex"/>
    <property type="evidence" value="ECO:0007669"/>
    <property type="project" value="TreeGrafter"/>
</dbReference>
<dbReference type="SUPFAM" id="SSF57783">
    <property type="entry name" value="Zinc beta-ribbon"/>
    <property type="match status" value="1"/>
</dbReference>
<dbReference type="InterPro" id="IPR000812">
    <property type="entry name" value="TFIIB"/>
</dbReference>
<dbReference type="InterPro" id="IPR023486">
    <property type="entry name" value="TFIIB_CS"/>
</dbReference>
<evidence type="ECO:0000313" key="11">
    <source>
        <dbReference type="EMBL" id="TIB13217.1"/>
    </source>
</evidence>
<keyword evidence="3" id="KW-0677">Repeat</keyword>
<organism evidence="11 13">
    <name type="scientific">Wallemia ichthyophaga</name>
    <dbReference type="NCBI Taxonomy" id="245174"/>
    <lineage>
        <taxon>Eukaryota</taxon>
        <taxon>Fungi</taxon>
        <taxon>Dikarya</taxon>
        <taxon>Basidiomycota</taxon>
        <taxon>Wallemiomycotina</taxon>
        <taxon>Wallemiomycetes</taxon>
        <taxon>Wallemiales</taxon>
        <taxon>Wallemiaceae</taxon>
        <taxon>Wallemia</taxon>
    </lineage>
</organism>
<dbReference type="InterPro" id="IPR013150">
    <property type="entry name" value="TFIIB_cyclin"/>
</dbReference>
<keyword evidence="5" id="KW-0804">Transcription</keyword>
<dbReference type="PANTHER" id="PTHR11618:SF13">
    <property type="entry name" value="TRANSCRIPTION INITIATION FACTOR IIB"/>
    <property type="match status" value="1"/>
</dbReference>
<evidence type="ECO:0000256" key="8">
    <source>
        <dbReference type="ARBA" id="ARBA00066213"/>
    </source>
</evidence>
<dbReference type="InterPro" id="IPR036915">
    <property type="entry name" value="Cyclin-like_sf"/>
</dbReference>
<dbReference type="GO" id="GO:0005634">
    <property type="term" value="C:nucleus"/>
    <property type="evidence" value="ECO:0007669"/>
    <property type="project" value="TreeGrafter"/>
</dbReference>
<comment type="subunit">
    <text evidence="8">Associates with TFIID-IIA (DA complex) to form TFIID-IIA-IIB (DAB-complex) which is then recognized by polymerase II.</text>
</comment>
<dbReference type="FunFam" id="1.10.472.170:FF:000001">
    <property type="entry name" value="Transcription initiation factor IIB"/>
    <property type="match status" value="1"/>
</dbReference>
<proteinExistence type="inferred from homology"/>
<dbReference type="PRINTS" id="PR00685">
    <property type="entry name" value="TIFACTORIIB"/>
</dbReference>
<feature type="domain" description="TFIIB-type" evidence="10">
    <location>
        <begin position="16"/>
        <end position="49"/>
    </location>
</feature>
<reference evidence="13 14" key="1">
    <citation type="submission" date="2019-03" db="EMBL/GenBank/DDBJ databases">
        <title>Sequencing 23 genomes of Wallemia ichthyophaga.</title>
        <authorList>
            <person name="Gostincar C."/>
        </authorList>
    </citation>
    <scope>NUCLEOTIDE SEQUENCE [LARGE SCALE GENOMIC DNA]</scope>
    <source>
        <strain evidence="12 14">EXF-6200</strain>
        <strain evidence="11 13">EXF-8621</strain>
    </source>
</reference>
<dbReference type="SUPFAM" id="SSF47954">
    <property type="entry name" value="Cyclin-like"/>
    <property type="match status" value="2"/>
</dbReference>
<dbReference type="EMBL" id="SPOI01000013">
    <property type="protein sequence ID" value="TIB41976.1"/>
    <property type="molecule type" value="Genomic_DNA"/>
</dbReference>
<dbReference type="OMA" id="DHDQRMK"/>
<name>A0A4T0KLW1_WALIC</name>
<comment type="caution">
    <text evidence="11">The sequence shown here is derived from an EMBL/GenBank/DDBJ whole genome shotgun (WGS) entry which is preliminary data.</text>
</comment>
<evidence type="ECO:0000256" key="9">
    <source>
        <dbReference type="PROSITE-ProRule" id="PRU00469"/>
    </source>
</evidence>
<keyword evidence="9" id="KW-0863">Zinc-finger</keyword>
<keyword evidence="9" id="KW-0862">Zinc</keyword>
<sequence>MAQSQPAQKYGPDLSVKLICPECQIPNPNVVEEFSSGDLVCGDCGLVLGDKVVDTRSEWRTFANDEGDDPSRVGAASNPLLDGVDEFETMISSRDGNSGISKELQRAAAKSSHGRSERSLMNAFRDISSMADQISLPRSIADIAKQLYKRVDEERLLRGKSTDAIIAACIFIACRQAGVPRTFKEVWGLTRVPKKVIGQCFKVLERAFGSNSPSMTPGVDTPTLNNVQSGPEDLMARYCNHLSLPVWLQSGAVDVAIAAREHGVLAGRSPITVAATCIYFSSALFGYPKSASEIGNIAGVGDSTIKSAYKILFNEKQPVLASIHDKRANVRNLPDP</sequence>
<dbReference type="Pfam" id="PF00382">
    <property type="entry name" value="TFIIB"/>
    <property type="match status" value="2"/>
</dbReference>
<evidence type="ECO:0000256" key="4">
    <source>
        <dbReference type="ARBA" id="ARBA00023015"/>
    </source>
</evidence>
<dbReference type="FunFam" id="2.20.25.10:FF:000036">
    <property type="entry name" value="Transcription initiation factor IIB"/>
    <property type="match status" value="1"/>
</dbReference>
<dbReference type="Pfam" id="PF08271">
    <property type="entry name" value="Zn_Ribbon_TF"/>
    <property type="match status" value="1"/>
</dbReference>